<comment type="caution">
    <text evidence="4">The sequence shown here is derived from an EMBL/GenBank/DDBJ whole genome shotgun (WGS) entry which is preliminary data.</text>
</comment>
<dbReference type="Gene3D" id="3.40.190.10">
    <property type="entry name" value="Periplasmic binding protein-like II"/>
    <property type="match status" value="2"/>
</dbReference>
<evidence type="ECO:0000256" key="1">
    <source>
        <dbReference type="ARBA" id="ARBA00022729"/>
    </source>
</evidence>
<feature type="domain" description="Solute-binding protein family 3/N-terminal" evidence="3">
    <location>
        <begin position="43"/>
        <end position="275"/>
    </location>
</feature>
<feature type="signal peptide" evidence="2">
    <location>
        <begin position="1"/>
        <end position="29"/>
    </location>
</feature>
<dbReference type="SMART" id="SM00062">
    <property type="entry name" value="PBPb"/>
    <property type="match status" value="1"/>
</dbReference>
<evidence type="ECO:0000313" key="4">
    <source>
        <dbReference type="EMBL" id="MDQ0531242.1"/>
    </source>
</evidence>
<name>A0ABU0MCT6_9PROT</name>
<keyword evidence="1 2" id="KW-0732">Signal</keyword>
<evidence type="ECO:0000256" key="2">
    <source>
        <dbReference type="SAM" id="SignalP"/>
    </source>
</evidence>
<keyword evidence="5" id="KW-1185">Reference proteome</keyword>
<evidence type="ECO:0000313" key="5">
    <source>
        <dbReference type="Proteomes" id="UP001244552"/>
    </source>
</evidence>
<dbReference type="PANTHER" id="PTHR35936:SF17">
    <property type="entry name" value="ARGININE-BINDING EXTRACELLULAR PROTEIN ARTP"/>
    <property type="match status" value="1"/>
</dbReference>
<dbReference type="Proteomes" id="UP001244552">
    <property type="component" value="Unassembled WGS sequence"/>
</dbReference>
<dbReference type="EMBL" id="JAUSVU010000001">
    <property type="protein sequence ID" value="MDQ0531242.1"/>
    <property type="molecule type" value="Genomic_DNA"/>
</dbReference>
<protein>
    <submittedName>
        <fullName evidence="4">Polar amino acid transport system substrate-binding protein</fullName>
    </submittedName>
</protein>
<reference evidence="4 5" key="1">
    <citation type="submission" date="2023-07" db="EMBL/GenBank/DDBJ databases">
        <title>Genomic Encyclopedia of Type Strains, Phase IV (KMG-IV): sequencing the most valuable type-strain genomes for metagenomic binning, comparative biology and taxonomic classification.</title>
        <authorList>
            <person name="Goeker M."/>
        </authorList>
    </citation>
    <scope>NUCLEOTIDE SEQUENCE [LARGE SCALE GENOMIC DNA]</scope>
    <source>
        <strain evidence="4 5">DSM 19922</strain>
    </source>
</reference>
<dbReference type="Pfam" id="PF00497">
    <property type="entry name" value="SBP_bac_3"/>
    <property type="match status" value="1"/>
</dbReference>
<sequence length="282" mass="30055">MRTQTIAWMAAAAVGTVAGLFGTVSQSSAECLPAPPNLVEAGYLTVGTSLTAPPMGFMKDDTPSGFDPEFITAVADRMCLKTRIVNVTFQGLFPGLIARKFDVVASQIGITDARKEMFDFVPVFVGGLRLVTQKDSGLTFKTESDVCGYSASIVAGSTQMAALEKVKDSCPAGKPMTLKVFSNQSEALNEVAKRTVNVAYVDWPVAANLIQQRPQDFVEASPVLSGKGPNTERNRNGIVIRKNETATQEPIAAAVKAAMGAGAYDQILTRWNLADGDVRKVN</sequence>
<organism evidence="4 5">
    <name type="scientific">Azospirillum picis</name>
    <dbReference type="NCBI Taxonomy" id="488438"/>
    <lineage>
        <taxon>Bacteria</taxon>
        <taxon>Pseudomonadati</taxon>
        <taxon>Pseudomonadota</taxon>
        <taxon>Alphaproteobacteria</taxon>
        <taxon>Rhodospirillales</taxon>
        <taxon>Azospirillaceae</taxon>
        <taxon>Azospirillum</taxon>
    </lineage>
</organism>
<evidence type="ECO:0000259" key="3">
    <source>
        <dbReference type="SMART" id="SM00062"/>
    </source>
</evidence>
<dbReference type="InterPro" id="IPR001638">
    <property type="entry name" value="Solute-binding_3/MltF_N"/>
</dbReference>
<dbReference type="SUPFAM" id="SSF53850">
    <property type="entry name" value="Periplasmic binding protein-like II"/>
    <property type="match status" value="1"/>
</dbReference>
<dbReference type="RefSeq" id="WP_209978234.1">
    <property type="nucleotide sequence ID" value="NZ_JAGINO010000001.1"/>
</dbReference>
<proteinExistence type="predicted"/>
<accession>A0ABU0MCT6</accession>
<feature type="chain" id="PRO_5045645564" evidence="2">
    <location>
        <begin position="30"/>
        <end position="282"/>
    </location>
</feature>
<dbReference type="PANTHER" id="PTHR35936">
    <property type="entry name" value="MEMBRANE-BOUND LYTIC MUREIN TRANSGLYCOSYLASE F"/>
    <property type="match status" value="1"/>
</dbReference>
<gene>
    <name evidence="4" type="ORF">QO018_000074</name>
</gene>